<organism evidence="2 3">
    <name type="scientific">Coffea canephora</name>
    <name type="common">Robusta coffee</name>
    <dbReference type="NCBI Taxonomy" id="49390"/>
    <lineage>
        <taxon>Eukaryota</taxon>
        <taxon>Viridiplantae</taxon>
        <taxon>Streptophyta</taxon>
        <taxon>Embryophyta</taxon>
        <taxon>Tracheophyta</taxon>
        <taxon>Spermatophyta</taxon>
        <taxon>Magnoliopsida</taxon>
        <taxon>eudicotyledons</taxon>
        <taxon>Gunneridae</taxon>
        <taxon>Pentapetalae</taxon>
        <taxon>asterids</taxon>
        <taxon>lamiids</taxon>
        <taxon>Gentianales</taxon>
        <taxon>Rubiaceae</taxon>
        <taxon>Ixoroideae</taxon>
        <taxon>Gardenieae complex</taxon>
        <taxon>Bertiereae - Coffeeae clade</taxon>
        <taxon>Coffeeae</taxon>
        <taxon>Coffea</taxon>
    </lineage>
</organism>
<dbReference type="AlphaFoldDB" id="A0A068TP06"/>
<dbReference type="EMBL" id="HG739086">
    <property type="protein sequence ID" value="CDO97986.1"/>
    <property type="molecule type" value="Genomic_DNA"/>
</dbReference>
<gene>
    <name evidence="2" type="ORF">GSCOC_T00021943001</name>
</gene>
<dbReference type="PANTHER" id="PTHR33108">
    <property type="entry name" value="OS01G0745000 PROTEIN"/>
    <property type="match status" value="1"/>
</dbReference>
<dbReference type="STRING" id="49390.A0A068TP06"/>
<dbReference type="InParanoid" id="A0A068TP06"/>
<dbReference type="InterPro" id="IPR012876">
    <property type="entry name" value="DUF1677_pln"/>
</dbReference>
<dbReference type="PANTHER" id="PTHR33108:SF79">
    <property type="entry name" value="CASP-LIKE PROTEIN (DUF1677)"/>
    <property type="match status" value="1"/>
</dbReference>
<keyword evidence="3" id="KW-1185">Reference proteome</keyword>
<name>A0A068TP06_COFCA</name>
<feature type="region of interest" description="Disordered" evidence="1">
    <location>
        <begin position="246"/>
        <end position="267"/>
    </location>
</feature>
<evidence type="ECO:0000313" key="3">
    <source>
        <dbReference type="Proteomes" id="UP000295252"/>
    </source>
</evidence>
<dbReference type="Gramene" id="CDO97986">
    <property type="protein sequence ID" value="CDO97986"/>
    <property type="gene ID" value="GSCOC_T00021943001"/>
</dbReference>
<evidence type="ECO:0000256" key="1">
    <source>
        <dbReference type="SAM" id="MobiDB-lite"/>
    </source>
</evidence>
<dbReference type="OrthoDB" id="673856at2759"/>
<sequence>MAPHGEAIVSSYAPANNFNKPRRLSNDNLKRTTSDISFELSKEPVDVNLQAICEVEDAKCECCGMTEEYTLEYINEVRDKFCGKWICGLCTEAVKEEMEKNGGNREAALEAHMNACFRFNKFGRAYPVLSQARAMREMFKKSVKIMGRGGSGGTRSTGRAYGGGYNSYEGAAGGSRLLKRSSASSVYTPPFDEQYWKEVKWMYNLTDESRCRLGLELLDTCEENRGPGAPECEKYRQVLADCCSGRRAGAPRRPKASSTDRAPGDDKTWMYKLSDGSRCRLGVEMP</sequence>
<dbReference type="Pfam" id="PF07911">
    <property type="entry name" value="DUF1677"/>
    <property type="match status" value="1"/>
</dbReference>
<proteinExistence type="predicted"/>
<accession>A0A068TP06</accession>
<reference evidence="3" key="1">
    <citation type="journal article" date="2014" name="Science">
        <title>The coffee genome provides insight into the convergent evolution of caffeine biosynthesis.</title>
        <authorList>
            <person name="Denoeud F."/>
            <person name="Carretero-Paulet L."/>
            <person name="Dereeper A."/>
            <person name="Droc G."/>
            <person name="Guyot R."/>
            <person name="Pietrella M."/>
            <person name="Zheng C."/>
            <person name="Alberti A."/>
            <person name="Anthony F."/>
            <person name="Aprea G."/>
            <person name="Aury J.M."/>
            <person name="Bento P."/>
            <person name="Bernard M."/>
            <person name="Bocs S."/>
            <person name="Campa C."/>
            <person name="Cenci A."/>
            <person name="Combes M.C."/>
            <person name="Crouzillat D."/>
            <person name="Da Silva C."/>
            <person name="Daddiego L."/>
            <person name="De Bellis F."/>
            <person name="Dussert S."/>
            <person name="Garsmeur O."/>
            <person name="Gayraud T."/>
            <person name="Guignon V."/>
            <person name="Jahn K."/>
            <person name="Jamilloux V."/>
            <person name="Joet T."/>
            <person name="Labadie K."/>
            <person name="Lan T."/>
            <person name="Leclercq J."/>
            <person name="Lepelley M."/>
            <person name="Leroy T."/>
            <person name="Li L.T."/>
            <person name="Librado P."/>
            <person name="Lopez L."/>
            <person name="Munoz A."/>
            <person name="Noel B."/>
            <person name="Pallavicini A."/>
            <person name="Perrotta G."/>
            <person name="Poncet V."/>
            <person name="Pot D."/>
            <person name="Priyono X."/>
            <person name="Rigoreau M."/>
            <person name="Rouard M."/>
            <person name="Rozas J."/>
            <person name="Tranchant-Dubreuil C."/>
            <person name="VanBuren R."/>
            <person name="Zhang Q."/>
            <person name="Andrade A.C."/>
            <person name="Argout X."/>
            <person name="Bertrand B."/>
            <person name="de Kochko A."/>
            <person name="Graziosi G."/>
            <person name="Henry R.J."/>
            <person name="Jayarama X."/>
            <person name="Ming R."/>
            <person name="Nagai C."/>
            <person name="Rounsley S."/>
            <person name="Sankoff D."/>
            <person name="Giuliano G."/>
            <person name="Albert V.A."/>
            <person name="Wincker P."/>
            <person name="Lashermes P."/>
        </authorList>
    </citation>
    <scope>NUCLEOTIDE SEQUENCE [LARGE SCALE GENOMIC DNA]</scope>
    <source>
        <strain evidence="3">cv. DH200-94</strain>
    </source>
</reference>
<protein>
    <submittedName>
        <fullName evidence="2">Uncharacterized protein</fullName>
    </submittedName>
</protein>
<dbReference type="Proteomes" id="UP000295252">
    <property type="component" value="Chromosome VI"/>
</dbReference>
<evidence type="ECO:0000313" key="2">
    <source>
        <dbReference type="EMBL" id="CDO97986.1"/>
    </source>
</evidence>